<dbReference type="SUPFAM" id="SSF55811">
    <property type="entry name" value="Nudix"/>
    <property type="match status" value="1"/>
</dbReference>
<sequence length="141" mass="16945">MRKIISAGVIIFRRTREGLKFLLLYHGRNYWNFPKGKIEAGERSWQSALREVREETGLKASELKFIENFKAYERFMFRHGKERVFKIVILYLAETKQPRIAVSWEHEGYGWFTYNEAKKVLSQYHENTKILTTAYDFLKKK</sequence>
<comment type="caution">
    <text evidence="7">The sequence shown here is derived from an EMBL/GenBank/DDBJ whole genome shotgun (WGS) entry which is preliminary data.</text>
</comment>
<evidence type="ECO:0000256" key="5">
    <source>
        <dbReference type="ARBA" id="ARBA00032644"/>
    </source>
</evidence>
<feature type="domain" description="Nudix hydrolase" evidence="6">
    <location>
        <begin position="2"/>
        <end position="135"/>
    </location>
</feature>
<dbReference type="Pfam" id="PF00293">
    <property type="entry name" value="NUDIX"/>
    <property type="match status" value="1"/>
</dbReference>
<dbReference type="PRINTS" id="PR00502">
    <property type="entry name" value="NUDIXFAMILY"/>
</dbReference>
<dbReference type="InterPro" id="IPR000086">
    <property type="entry name" value="NUDIX_hydrolase_dom"/>
</dbReference>
<dbReference type="PROSITE" id="PS51462">
    <property type="entry name" value="NUDIX"/>
    <property type="match status" value="1"/>
</dbReference>
<dbReference type="InterPro" id="IPR015797">
    <property type="entry name" value="NUDIX_hydrolase-like_dom_sf"/>
</dbReference>
<keyword evidence="4" id="KW-0378">Hydrolase</keyword>
<evidence type="ECO:0000256" key="4">
    <source>
        <dbReference type="ARBA" id="ARBA00022801"/>
    </source>
</evidence>
<dbReference type="Gene3D" id="3.90.79.10">
    <property type="entry name" value="Nucleoside Triphosphate Pyrophosphohydrolase"/>
    <property type="match status" value="1"/>
</dbReference>
<keyword evidence="3" id="KW-0547">Nucleotide-binding</keyword>
<dbReference type="InterPro" id="IPR003565">
    <property type="entry name" value="Tetra_PHTase"/>
</dbReference>
<evidence type="ECO:0000256" key="3">
    <source>
        <dbReference type="ARBA" id="ARBA00022741"/>
    </source>
</evidence>
<proteinExistence type="inferred from homology"/>
<comment type="similarity">
    <text evidence="1">Belongs to the Nudix hydrolase family.</text>
</comment>
<dbReference type="STRING" id="1798407.A3A16_03620"/>
<dbReference type="GO" id="GO:0006167">
    <property type="term" value="P:AMP biosynthetic process"/>
    <property type="evidence" value="ECO:0007669"/>
    <property type="project" value="TreeGrafter"/>
</dbReference>
<dbReference type="AlphaFoldDB" id="A0A1G1ZMQ3"/>
<accession>A0A1G1ZMQ3</accession>
<evidence type="ECO:0000313" key="7">
    <source>
        <dbReference type="EMBL" id="OGY65679.1"/>
    </source>
</evidence>
<dbReference type="GO" id="GO:0000166">
    <property type="term" value="F:nucleotide binding"/>
    <property type="evidence" value="ECO:0007669"/>
    <property type="project" value="UniProtKB-KW"/>
</dbReference>
<evidence type="ECO:0000313" key="8">
    <source>
        <dbReference type="Proteomes" id="UP000177942"/>
    </source>
</evidence>
<gene>
    <name evidence="7" type="ORF">A3A16_03620</name>
</gene>
<dbReference type="PANTHER" id="PTHR21340">
    <property type="entry name" value="DIADENOSINE 5,5-P1,P4-TETRAPHOSPHATE PYROPHOSPHOHYDROLASE MUTT"/>
    <property type="match status" value="1"/>
</dbReference>
<dbReference type="GO" id="GO:0006754">
    <property type="term" value="P:ATP biosynthetic process"/>
    <property type="evidence" value="ECO:0007669"/>
    <property type="project" value="TreeGrafter"/>
</dbReference>
<dbReference type="PANTHER" id="PTHR21340:SF0">
    <property type="entry name" value="BIS(5'-NUCLEOSYL)-TETRAPHOSPHATASE [ASYMMETRICAL]"/>
    <property type="match status" value="1"/>
</dbReference>
<evidence type="ECO:0000259" key="6">
    <source>
        <dbReference type="PROSITE" id="PS51462"/>
    </source>
</evidence>
<reference evidence="7 8" key="1">
    <citation type="journal article" date="2016" name="Nat. Commun.">
        <title>Thousands of microbial genomes shed light on interconnected biogeochemical processes in an aquifer system.</title>
        <authorList>
            <person name="Anantharaman K."/>
            <person name="Brown C.T."/>
            <person name="Hug L.A."/>
            <person name="Sharon I."/>
            <person name="Castelle C.J."/>
            <person name="Probst A.J."/>
            <person name="Thomas B.C."/>
            <person name="Singh A."/>
            <person name="Wilkins M.J."/>
            <person name="Karaoz U."/>
            <person name="Brodie E.L."/>
            <person name="Williams K.H."/>
            <person name="Hubbard S.S."/>
            <person name="Banfield J.F."/>
        </authorList>
    </citation>
    <scope>NUCLEOTIDE SEQUENCE [LARGE SCALE GENOMIC DNA]</scope>
</reference>
<dbReference type="GO" id="GO:0004081">
    <property type="term" value="F:bis(5'-nucleosyl)-tetraphosphatase (asymmetrical) activity"/>
    <property type="evidence" value="ECO:0007669"/>
    <property type="project" value="TreeGrafter"/>
</dbReference>
<organism evidence="7 8">
    <name type="scientific">Candidatus Harrisonbacteria bacterium RIFCSPLOWO2_01_FULL_44_18</name>
    <dbReference type="NCBI Taxonomy" id="1798407"/>
    <lineage>
        <taxon>Bacteria</taxon>
        <taxon>Candidatus Harrisoniibacteriota</taxon>
    </lineage>
</organism>
<protein>
    <recommendedName>
        <fullName evidence="2">Bis(5'-nucleosyl)-tetraphosphatase [asymmetrical]</fullName>
    </recommendedName>
    <alternativeName>
        <fullName evidence="5">Diadenosine 5',5'''-P1,P4-tetraphosphate asymmetrical hydrolase</fullName>
    </alternativeName>
</protein>
<dbReference type="InterPro" id="IPR051325">
    <property type="entry name" value="Nudix_hydrolase_domain"/>
</dbReference>
<name>A0A1G1ZMQ3_9BACT</name>
<dbReference type="Proteomes" id="UP000177942">
    <property type="component" value="Unassembled WGS sequence"/>
</dbReference>
<evidence type="ECO:0000256" key="2">
    <source>
        <dbReference type="ARBA" id="ARBA00018911"/>
    </source>
</evidence>
<evidence type="ECO:0000256" key="1">
    <source>
        <dbReference type="ARBA" id="ARBA00005582"/>
    </source>
</evidence>
<dbReference type="EMBL" id="MHJJ01000007">
    <property type="protein sequence ID" value="OGY65679.1"/>
    <property type="molecule type" value="Genomic_DNA"/>
</dbReference>
<dbReference type="InterPro" id="IPR020476">
    <property type="entry name" value="Nudix_hydrolase"/>
</dbReference>
<dbReference type="CDD" id="cd03428">
    <property type="entry name" value="NUDIX_Ap4A_Nudt2"/>
    <property type="match status" value="1"/>
</dbReference>